<accession>A0A7W6RZ88</accession>
<keyword evidence="2" id="KW-1003">Cell membrane</keyword>
<reference evidence="8 9" key="1">
    <citation type="submission" date="2020-08" db="EMBL/GenBank/DDBJ databases">
        <title>Genome sequencing of Purple Non-Sulfur Bacteria from various extreme environments.</title>
        <authorList>
            <person name="Mayer M."/>
        </authorList>
    </citation>
    <scope>NUCLEOTIDE SEQUENCE [LARGE SCALE GENOMIC DNA]</scope>
    <source>
        <strain evidence="8 9">JA135</strain>
    </source>
</reference>
<keyword evidence="4 6" id="KW-1133">Transmembrane helix</keyword>
<protein>
    <recommendedName>
        <fullName evidence="7">Cardiolipin synthase N-terminal domain-containing protein</fullName>
    </recommendedName>
</protein>
<evidence type="ECO:0000256" key="1">
    <source>
        <dbReference type="ARBA" id="ARBA00004651"/>
    </source>
</evidence>
<dbReference type="InterPro" id="IPR027379">
    <property type="entry name" value="CLS_N"/>
</dbReference>
<comment type="caution">
    <text evidence="8">The sequence shown here is derived from an EMBL/GenBank/DDBJ whole genome shotgun (WGS) entry which is preliminary data.</text>
</comment>
<evidence type="ECO:0000256" key="6">
    <source>
        <dbReference type="SAM" id="Phobius"/>
    </source>
</evidence>
<feature type="domain" description="Cardiolipin synthase N-terminal" evidence="7">
    <location>
        <begin position="15"/>
        <end position="57"/>
    </location>
</feature>
<keyword evidence="3 6" id="KW-0812">Transmembrane</keyword>
<gene>
    <name evidence="8" type="ORF">GGD88_001178</name>
</gene>
<comment type="subcellular location">
    <subcellularLocation>
        <location evidence="1">Cell membrane</location>
        <topology evidence="1">Multi-pass membrane protein</topology>
    </subcellularLocation>
</comment>
<keyword evidence="9" id="KW-1185">Reference proteome</keyword>
<evidence type="ECO:0000256" key="2">
    <source>
        <dbReference type="ARBA" id="ARBA00022475"/>
    </source>
</evidence>
<evidence type="ECO:0000313" key="8">
    <source>
        <dbReference type="EMBL" id="MBB4285460.1"/>
    </source>
</evidence>
<keyword evidence="5 6" id="KW-0472">Membrane</keyword>
<proteinExistence type="predicted"/>
<evidence type="ECO:0000313" key="9">
    <source>
        <dbReference type="Proteomes" id="UP000555728"/>
    </source>
</evidence>
<evidence type="ECO:0000256" key="5">
    <source>
        <dbReference type="ARBA" id="ARBA00023136"/>
    </source>
</evidence>
<organism evidence="8 9">
    <name type="scientific">Roseospira goensis</name>
    <dbReference type="NCBI Taxonomy" id="391922"/>
    <lineage>
        <taxon>Bacteria</taxon>
        <taxon>Pseudomonadati</taxon>
        <taxon>Pseudomonadota</taxon>
        <taxon>Alphaproteobacteria</taxon>
        <taxon>Rhodospirillales</taxon>
        <taxon>Rhodospirillaceae</taxon>
        <taxon>Roseospira</taxon>
    </lineage>
</organism>
<evidence type="ECO:0000259" key="7">
    <source>
        <dbReference type="Pfam" id="PF13396"/>
    </source>
</evidence>
<evidence type="ECO:0000256" key="3">
    <source>
        <dbReference type="ARBA" id="ARBA00022692"/>
    </source>
</evidence>
<dbReference type="GO" id="GO:0005886">
    <property type="term" value="C:plasma membrane"/>
    <property type="evidence" value="ECO:0007669"/>
    <property type="project" value="UniProtKB-SubCell"/>
</dbReference>
<evidence type="ECO:0000256" key="4">
    <source>
        <dbReference type="ARBA" id="ARBA00022989"/>
    </source>
</evidence>
<dbReference type="AlphaFoldDB" id="A0A7W6RZ88"/>
<dbReference type="EMBL" id="JACIGI010000007">
    <property type="protein sequence ID" value="MBB4285460.1"/>
    <property type="molecule type" value="Genomic_DNA"/>
</dbReference>
<sequence>MFGLEFGLLGLLFLIVVLWAAMHVLGSDADPLPKALWLAALLFLPLAGLIAWFFLGPRARRRL</sequence>
<dbReference type="RefSeq" id="WP_184432673.1">
    <property type="nucleotide sequence ID" value="NZ_JACIGI010000007.1"/>
</dbReference>
<feature type="transmembrane region" description="Helical" evidence="6">
    <location>
        <begin position="36"/>
        <end position="55"/>
    </location>
</feature>
<name>A0A7W6RZ88_9PROT</name>
<dbReference type="Proteomes" id="UP000555728">
    <property type="component" value="Unassembled WGS sequence"/>
</dbReference>
<dbReference type="Pfam" id="PF13396">
    <property type="entry name" value="PLDc_N"/>
    <property type="match status" value="1"/>
</dbReference>